<evidence type="ECO:0000259" key="19">
    <source>
        <dbReference type="Pfam" id="PF16212"/>
    </source>
</evidence>
<dbReference type="InterPro" id="IPR032630">
    <property type="entry name" value="P_typ_ATPase_c"/>
</dbReference>
<comment type="subcellular location">
    <subcellularLocation>
        <location evidence="1 16">Membrane</location>
        <topology evidence="1 16">Multi-pass membrane protein</topology>
    </subcellularLocation>
</comment>
<dbReference type="GO" id="GO:0005886">
    <property type="term" value="C:plasma membrane"/>
    <property type="evidence" value="ECO:0007669"/>
    <property type="project" value="TreeGrafter"/>
</dbReference>
<dbReference type="SUPFAM" id="SSF81660">
    <property type="entry name" value="Metal cation-transporting ATPase, ATP-binding domain N"/>
    <property type="match status" value="1"/>
</dbReference>
<keyword evidence="7 15" id="KW-0460">Magnesium</keyword>
<evidence type="ECO:0000256" key="4">
    <source>
        <dbReference type="ARBA" id="ARBA00022723"/>
    </source>
</evidence>
<keyword evidence="8 16" id="KW-1278">Translocase</keyword>
<feature type="transmembrane region" description="Helical" evidence="16">
    <location>
        <begin position="1334"/>
        <end position="1354"/>
    </location>
</feature>
<keyword evidence="4 15" id="KW-0479">Metal-binding</keyword>
<gene>
    <name evidence="20" type="primary">DNF3</name>
    <name evidence="20" type="ORF">ATY40_BA7505212</name>
</gene>
<dbReference type="InterPro" id="IPR006539">
    <property type="entry name" value="P-type_ATPase_IV"/>
</dbReference>
<dbReference type="InterPro" id="IPR018303">
    <property type="entry name" value="ATPase_P-typ_P_site"/>
</dbReference>
<evidence type="ECO:0000256" key="13">
    <source>
        <dbReference type="PIRSR" id="PIRSR606539-1"/>
    </source>
</evidence>
<evidence type="ECO:0000256" key="2">
    <source>
        <dbReference type="ARBA" id="ARBA00008109"/>
    </source>
</evidence>
<feature type="active site" description="4-aspartylphosphate intermediate" evidence="13">
    <location>
        <position position="582"/>
    </location>
</feature>
<keyword evidence="10 16" id="KW-0472">Membrane</keyword>
<evidence type="ECO:0000256" key="9">
    <source>
        <dbReference type="ARBA" id="ARBA00022989"/>
    </source>
</evidence>
<dbReference type="InterPro" id="IPR023298">
    <property type="entry name" value="ATPase_P-typ_TM_dom_sf"/>
</dbReference>
<protein>
    <recommendedName>
        <fullName evidence="16">Phospholipid-transporting ATPase</fullName>
        <ecNumber evidence="16">7.6.2.1</ecNumber>
    </recommendedName>
</protein>
<feature type="binding site" evidence="14">
    <location>
        <position position="810"/>
    </location>
    <ligand>
        <name>ATP</name>
        <dbReference type="ChEBI" id="CHEBI:30616"/>
    </ligand>
</feature>
<evidence type="ECO:0000313" key="21">
    <source>
        <dbReference type="Proteomes" id="UP000094565"/>
    </source>
</evidence>
<feature type="binding site" evidence="14">
    <location>
        <position position="582"/>
    </location>
    <ligand>
        <name>ATP</name>
        <dbReference type="ChEBI" id="CHEBI:30616"/>
    </ligand>
</feature>
<dbReference type="PROSITE" id="PS00154">
    <property type="entry name" value="ATPASE_E1_E2"/>
    <property type="match status" value="1"/>
</dbReference>
<feature type="region of interest" description="Disordered" evidence="17">
    <location>
        <begin position="41"/>
        <end position="71"/>
    </location>
</feature>
<dbReference type="InterPro" id="IPR023214">
    <property type="entry name" value="HAD_sf"/>
</dbReference>
<keyword evidence="5 14" id="KW-0547">Nucleotide-binding</keyword>
<name>A0A1B2JJ21_PICPA</name>
<reference evidence="20 21" key="1">
    <citation type="submission" date="2016-02" db="EMBL/GenBank/DDBJ databases">
        <title>Comparative genomic and transcriptomic foundation for Pichia pastoris.</title>
        <authorList>
            <person name="Love K.R."/>
            <person name="Shah K.A."/>
            <person name="Whittaker C.A."/>
            <person name="Wu J."/>
            <person name="Bartlett M.C."/>
            <person name="Ma D."/>
            <person name="Leeson R.L."/>
            <person name="Priest M."/>
            <person name="Young S.K."/>
            <person name="Love J.C."/>
        </authorList>
    </citation>
    <scope>NUCLEOTIDE SEQUENCE [LARGE SCALE GENOMIC DNA]</scope>
    <source>
        <strain evidence="20 21">ATCC 28485</strain>
    </source>
</reference>
<dbReference type="InterPro" id="IPR032631">
    <property type="entry name" value="P-type_ATPase_N"/>
</dbReference>
<dbReference type="Gene3D" id="2.70.150.10">
    <property type="entry name" value="Calcium-transporting ATPase, cytoplasmic transduction domain A"/>
    <property type="match status" value="1"/>
</dbReference>
<dbReference type="InterPro" id="IPR023299">
    <property type="entry name" value="ATPase_P-typ_cyto_dom_N"/>
</dbReference>
<comment type="similarity">
    <text evidence="2 16">Belongs to the cation transport ATPase (P-type) (TC 3.A.3) family. Type IV subfamily.</text>
</comment>
<dbReference type="FunFam" id="3.40.50.1000:FF:000172">
    <property type="entry name" value="Phospholipid-transporting ATPase"/>
    <property type="match status" value="1"/>
</dbReference>
<feature type="binding site" evidence="14">
    <location>
        <position position="584"/>
    </location>
    <ligand>
        <name>ATP</name>
        <dbReference type="ChEBI" id="CHEBI:30616"/>
    </ligand>
</feature>
<evidence type="ECO:0000256" key="16">
    <source>
        <dbReference type="RuleBase" id="RU362033"/>
    </source>
</evidence>
<dbReference type="PANTHER" id="PTHR24092:SF174">
    <property type="entry name" value="PHOSPHOLIPID-TRANSPORTING ATPASE DNF3-RELATED"/>
    <property type="match status" value="1"/>
</dbReference>
<dbReference type="SUPFAM" id="SSF81665">
    <property type="entry name" value="Calcium ATPase, transmembrane domain M"/>
    <property type="match status" value="1"/>
</dbReference>
<dbReference type="GO" id="GO:0005524">
    <property type="term" value="F:ATP binding"/>
    <property type="evidence" value="ECO:0007669"/>
    <property type="project" value="UniProtKB-UniRule"/>
</dbReference>
<dbReference type="GO" id="GO:0016887">
    <property type="term" value="F:ATP hydrolysis activity"/>
    <property type="evidence" value="ECO:0007669"/>
    <property type="project" value="InterPro"/>
</dbReference>
<accession>A0A1B2JJ21</accession>
<evidence type="ECO:0000256" key="11">
    <source>
        <dbReference type="ARBA" id="ARBA00034036"/>
    </source>
</evidence>
<feature type="binding site" evidence="14">
    <location>
        <position position="762"/>
    </location>
    <ligand>
        <name>ATP</name>
        <dbReference type="ChEBI" id="CHEBI:30616"/>
    </ligand>
</feature>
<evidence type="ECO:0000313" key="20">
    <source>
        <dbReference type="EMBL" id="ANZ77972.1"/>
    </source>
</evidence>
<keyword evidence="21" id="KW-1185">Reference proteome</keyword>
<proteinExistence type="inferred from homology"/>
<feature type="transmembrane region" description="Helical" evidence="16">
    <location>
        <begin position="1284"/>
        <end position="1304"/>
    </location>
</feature>
<dbReference type="SUPFAM" id="SSF56784">
    <property type="entry name" value="HAD-like"/>
    <property type="match status" value="1"/>
</dbReference>
<feature type="domain" description="P-type ATPase N-terminal" evidence="18">
    <location>
        <begin position="154"/>
        <end position="214"/>
    </location>
</feature>
<dbReference type="NCBIfam" id="TIGR01652">
    <property type="entry name" value="ATPase-Plipid"/>
    <property type="match status" value="2"/>
</dbReference>
<evidence type="ECO:0000256" key="6">
    <source>
        <dbReference type="ARBA" id="ARBA00022840"/>
    </source>
</evidence>
<feature type="binding site" evidence="15">
    <location>
        <position position="584"/>
    </location>
    <ligand>
        <name>Mg(2+)</name>
        <dbReference type="ChEBI" id="CHEBI:18420"/>
    </ligand>
</feature>
<dbReference type="Pfam" id="PF16212">
    <property type="entry name" value="PhoLip_ATPase_C"/>
    <property type="match status" value="1"/>
</dbReference>
<evidence type="ECO:0000256" key="1">
    <source>
        <dbReference type="ARBA" id="ARBA00004141"/>
    </source>
</evidence>
<dbReference type="GO" id="GO:0000287">
    <property type="term" value="F:magnesium ion binding"/>
    <property type="evidence" value="ECO:0007669"/>
    <property type="project" value="UniProtKB-UniRule"/>
</dbReference>
<dbReference type="GO" id="GO:0140346">
    <property type="term" value="F:phosphatidylserine flippase activity"/>
    <property type="evidence" value="ECO:0007669"/>
    <property type="project" value="UniProtKB-ARBA"/>
</dbReference>
<dbReference type="OrthoDB" id="377733at2759"/>
<evidence type="ECO:0000256" key="17">
    <source>
        <dbReference type="SAM" id="MobiDB-lite"/>
    </source>
</evidence>
<dbReference type="InterPro" id="IPR008250">
    <property type="entry name" value="ATPase_P-typ_transduc_dom_A_sf"/>
</dbReference>
<dbReference type="NCBIfam" id="TIGR01494">
    <property type="entry name" value="ATPase_P-type"/>
    <property type="match status" value="2"/>
</dbReference>
<evidence type="ECO:0000256" key="10">
    <source>
        <dbReference type="ARBA" id="ARBA00023136"/>
    </source>
</evidence>
<dbReference type="PRINTS" id="PR00119">
    <property type="entry name" value="CATATPASE"/>
</dbReference>
<evidence type="ECO:0000256" key="5">
    <source>
        <dbReference type="ARBA" id="ARBA00022741"/>
    </source>
</evidence>
<evidence type="ECO:0000256" key="15">
    <source>
        <dbReference type="PIRSR" id="PIRSR606539-3"/>
    </source>
</evidence>
<dbReference type="PANTHER" id="PTHR24092">
    <property type="entry name" value="PROBABLE PHOSPHOLIPID-TRANSPORTING ATPASE"/>
    <property type="match status" value="1"/>
</dbReference>
<feature type="binding site" evidence="14">
    <location>
        <position position="583"/>
    </location>
    <ligand>
        <name>ATP</name>
        <dbReference type="ChEBI" id="CHEBI:30616"/>
    </ligand>
</feature>
<evidence type="ECO:0000259" key="18">
    <source>
        <dbReference type="Pfam" id="PF16209"/>
    </source>
</evidence>
<dbReference type="GO" id="GO:0005802">
    <property type="term" value="C:trans-Golgi network"/>
    <property type="evidence" value="ECO:0007669"/>
    <property type="project" value="TreeGrafter"/>
</dbReference>
<evidence type="ECO:0000256" key="14">
    <source>
        <dbReference type="PIRSR" id="PIRSR606539-2"/>
    </source>
</evidence>
<sequence>MERQSHGDGDTNDPPKIIEPSLTKSRKRGLSLRSQLLNKKLLNNPATNNPVPDIELSEVDTSHESNDSQGIKNEAKERFAEESFHDLVLEDREPTGGDQPFRKTSFLKNLHNKLLGVKNVSNSRGQRRIPLQIGGEASSYAYVQNKQGKSLLRDPRTNKSFCDNNIKSSRYTLATFVPRQLYAQFSKVANCYFLCISIMQMIPSWSTTGTYTTIIPLMVFVSISIAREGYDDWKRHRQDRDENHKKVLVVDTQSPSLYSNTTLRSANSLSELNADIGDTEPYQAQMLGRSRGSTISETNNVFDGIEERFSGKHFHLSKSYWKDVRVGKVILLKRDDWVPADIILLSSTGDSGEVFIETMALDGETNLKAKVPHPELYKRCKTSTGLEAVQADVLTENPNLDLYNFEGSLKFRGESTSYPLGPDNIVYRGSIIRNTDYCLGLVIFTGEETKIRMNAIKNPRTKAPKLQKAINMIVFFMIFVVASLSAFLTMAQRIWYERTKDQYLYLYEEDVGVAATLMGYIVMLNTLIPLSLYVTMEIIKAMQLVLLQSDIDMYDRKSNTPAEARTATILEELGQVSYIFSDKTGTLTDNLMLFRKFTVAGTAWVHDIDLVKQQNEQGEELAETDSPNYEVNGNKEILEPRTSISHRGGQATYTGRPSLASISSNHNPKQSENTITVSLEASTSGSPTKSFSDASSTGSLKSTVELVQYLQRYPNSFFSKQVKFMLLSLALCHSCLPRRANPEETDDDDEDNINYQASSPDELALVIAARDMGYIVLDRKLKILTLKVYPNGFDAEPVLENYEILDTVEFTSSRKRMSVIVKFPDGRICMLTKGADNVMLERFRGKELVERKIKELKKQTNERKNQEADIVLQHKNEDASPNVRTSISSIGSSLAERVSLQIGRTSLHVNPDSHNSIDGRIMNEEPDEEEEYVKNITKSSRKSIHLQQAKRYDISSEPTAESPIEDYVTSEKLVFNEEFVLERTLQHIEEFSVEGLRTLMYCYRWLDKDVYERWSQQYAEAKSSLTDRKTNIEKVGEMLEFDFELVGATAIEDKLQEGVPEAIEKLRKAGIKLWMLTGDKKETAINIGYSCKLIKDYSSVVILSSDEGIQNLSTKMAASELEIKEGNVAHCVVVVDGATFTDIENDLTLMTLFIELGVKADSVICCRASPSQKATMVSVIRKYNMKKVTLAIGDGANDIAMIQQADIGIGITGKEGLQAARTSDYSIAQFRFLLKLLLVHGRYNYIRTCKFVLCTFYKEILFYLTQAIYQRYTLFTGSSLYESWSLSMFNTLFTSLPVLCIGMLEKDLKPSTLLAVPALYKVGRNYEAFNLITFIYWMLLGTSQSLLISFANYLGWGGSSSQDNTTYPLGVASFTALVFVVNLKCQVLEMHNITKFSLIGTLISCLGWFLWLILLTGLYQSKDSKIFFVKTGLFHTFGTDITWWCNLLVLILIGPLLDIILTVIKKDLIPSDTDIFQSIEKIPLFRKTFEIKAFPYMFQGWTWPHESVILEEKKLTVSPFKRNYYNFKSILKKGSTGPTMTTRKRNGTLPSIYELPPGSPSVVRKVTSKDGYESEILPSGKVIQIKHGVSRLKKVSRMFKLDNIDEETDYDTDAIIDRRIKETEG</sequence>
<comment type="catalytic activity">
    <reaction evidence="11 16">
        <text>ATP + H2O + phospholipidSide 1 = ADP + phosphate + phospholipidSide 2.</text>
        <dbReference type="EC" id="7.6.2.1"/>
    </reaction>
</comment>
<feature type="domain" description="P-type ATPase C-terminal" evidence="19">
    <location>
        <begin position="1220"/>
        <end position="1470"/>
    </location>
</feature>
<keyword evidence="6 14" id="KW-0067">ATP-binding</keyword>
<evidence type="ECO:0000256" key="3">
    <source>
        <dbReference type="ARBA" id="ARBA00022692"/>
    </source>
</evidence>
<feature type="region of interest" description="Disordered" evidence="17">
    <location>
        <begin position="639"/>
        <end position="673"/>
    </location>
</feature>
<dbReference type="Gene3D" id="3.40.50.1000">
    <property type="entry name" value="HAD superfamily/HAD-like"/>
    <property type="match status" value="1"/>
</dbReference>
<feature type="transmembrane region" description="Helical" evidence="16">
    <location>
        <begin position="1396"/>
        <end position="1421"/>
    </location>
</feature>
<dbReference type="Proteomes" id="UP000094565">
    <property type="component" value="Chromosome 4"/>
</dbReference>
<dbReference type="Pfam" id="PF16209">
    <property type="entry name" value="PhoLip_ATPase_N"/>
    <property type="match status" value="1"/>
</dbReference>
<dbReference type="Pfam" id="PF00702">
    <property type="entry name" value="Hydrolase"/>
    <property type="match status" value="1"/>
</dbReference>
<dbReference type="Gene3D" id="3.40.1110.10">
    <property type="entry name" value="Calcium-transporting ATPase, cytoplasmic domain N"/>
    <property type="match status" value="1"/>
</dbReference>
<dbReference type="InterPro" id="IPR036412">
    <property type="entry name" value="HAD-like_sf"/>
</dbReference>
<dbReference type="InterPro" id="IPR001757">
    <property type="entry name" value="P_typ_ATPase"/>
</dbReference>
<feature type="transmembrane region" description="Helical" evidence="16">
    <location>
        <begin position="1441"/>
        <end position="1464"/>
    </location>
</feature>
<keyword evidence="9 16" id="KW-1133">Transmembrane helix</keyword>
<dbReference type="Pfam" id="PF13246">
    <property type="entry name" value="Cation_ATPase"/>
    <property type="match status" value="1"/>
</dbReference>
<feature type="transmembrane region" description="Helical" evidence="16">
    <location>
        <begin position="511"/>
        <end position="534"/>
    </location>
</feature>
<comment type="catalytic activity">
    <reaction evidence="12">
        <text>a 1,2-diacyl-sn-glycero-3-phosphoethanolamine(out) + ATP + H2O = a 1,2-diacyl-sn-glycero-3-phosphoethanolamine(in) + ADP + phosphate + H(+)</text>
        <dbReference type="Rhea" id="RHEA:66132"/>
        <dbReference type="ChEBI" id="CHEBI:15377"/>
        <dbReference type="ChEBI" id="CHEBI:15378"/>
        <dbReference type="ChEBI" id="CHEBI:30616"/>
        <dbReference type="ChEBI" id="CHEBI:43474"/>
        <dbReference type="ChEBI" id="CHEBI:64612"/>
        <dbReference type="ChEBI" id="CHEBI:456216"/>
    </reaction>
    <physiologicalReaction direction="left-to-right" evidence="12">
        <dbReference type="Rhea" id="RHEA:66133"/>
    </physiologicalReaction>
</comment>
<dbReference type="GO" id="GO:0006892">
    <property type="term" value="P:post-Golgi vesicle-mediated transport"/>
    <property type="evidence" value="ECO:0007669"/>
    <property type="project" value="TreeGrafter"/>
</dbReference>
<dbReference type="GO" id="GO:0032456">
    <property type="term" value="P:endocytic recycling"/>
    <property type="evidence" value="ECO:0007669"/>
    <property type="project" value="TreeGrafter"/>
</dbReference>
<comment type="cofactor">
    <cofactor evidence="15">
        <name>Mg(2+)</name>
        <dbReference type="ChEBI" id="CHEBI:18420"/>
    </cofactor>
</comment>
<feature type="binding site" evidence="14">
    <location>
        <position position="833"/>
    </location>
    <ligand>
        <name>ATP</name>
        <dbReference type="ChEBI" id="CHEBI:30616"/>
    </ligand>
</feature>
<evidence type="ECO:0000256" key="8">
    <source>
        <dbReference type="ARBA" id="ARBA00022967"/>
    </source>
</evidence>
<evidence type="ECO:0000256" key="12">
    <source>
        <dbReference type="ARBA" id="ARBA00049128"/>
    </source>
</evidence>
<organism evidence="20 21">
    <name type="scientific">Komagataella pastoris</name>
    <name type="common">Yeast</name>
    <name type="synonym">Pichia pastoris</name>
    <dbReference type="NCBI Taxonomy" id="4922"/>
    <lineage>
        <taxon>Eukaryota</taxon>
        <taxon>Fungi</taxon>
        <taxon>Dikarya</taxon>
        <taxon>Ascomycota</taxon>
        <taxon>Saccharomycotina</taxon>
        <taxon>Pichiomycetes</taxon>
        <taxon>Pichiales</taxon>
        <taxon>Pichiaceae</taxon>
        <taxon>Komagataella</taxon>
    </lineage>
</organism>
<feature type="compositionally biased region" description="Polar residues" evidence="17">
    <location>
        <begin position="651"/>
        <end position="673"/>
    </location>
</feature>
<dbReference type="EC" id="7.6.2.1" evidence="16"/>
<dbReference type="SUPFAM" id="SSF81653">
    <property type="entry name" value="Calcium ATPase, transduction domain A"/>
    <property type="match status" value="1"/>
</dbReference>
<evidence type="ECO:0000256" key="7">
    <source>
        <dbReference type="ARBA" id="ARBA00022842"/>
    </source>
</evidence>
<keyword evidence="3 16" id="KW-0812">Transmembrane</keyword>
<dbReference type="EMBL" id="CP014587">
    <property type="protein sequence ID" value="ANZ77972.1"/>
    <property type="molecule type" value="Genomic_DNA"/>
</dbReference>
<feature type="region of interest" description="Disordered" evidence="17">
    <location>
        <begin position="1"/>
        <end position="29"/>
    </location>
</feature>
<feature type="binding site" evidence="15">
    <location>
        <position position="582"/>
    </location>
    <ligand>
        <name>Mg(2+)</name>
        <dbReference type="ChEBI" id="CHEBI:18420"/>
    </ligand>
</feature>
<feature type="transmembrane region" description="Helical" evidence="16">
    <location>
        <begin position="1366"/>
        <end position="1384"/>
    </location>
</feature>
<feature type="transmembrane region" description="Helical" evidence="16">
    <location>
        <begin position="469"/>
        <end position="491"/>
    </location>
</feature>